<dbReference type="PANTHER" id="PTHR33116:SF80">
    <property type="entry name" value="REVERSE TRANSCRIPTASE ZINC-BINDING DOMAIN-CONTAINING PROTEIN"/>
    <property type="match status" value="1"/>
</dbReference>
<name>A0ABQ8CKL6_BRANA</name>
<comment type="caution">
    <text evidence="2">The sequence shown here is derived from an EMBL/GenBank/DDBJ whole genome shotgun (WGS) entry which is preliminary data.</text>
</comment>
<sequence length="292" mass="33726">MTNKLILLGATAYPWIKVKLGNGETTYFWSSNWSPYGRIRDYTHSESSTSLGIASNSTLAELWEMDHWILPAARSEKQVRIFSHLTTLTISDQPDHFEWCPNDLPSEKYSTNLIYNLVREAAPVVTWHKEVWFSGGIPKHKFLTWLMILNRCPTKDRMLQWGLQTDGSCILCGGNNESRDHLFFQCIYSSEVWSVFALRCSVASSPSWESTLLSLKSFSGSRLWRKLLLLSWQATIYSLWTERNHRLHRNHFRSPASLVAEIDKIIRLRIASYRFSNPGESSDLLQLWFAAS</sequence>
<organism evidence="2 3">
    <name type="scientific">Brassica napus</name>
    <name type="common">Rape</name>
    <dbReference type="NCBI Taxonomy" id="3708"/>
    <lineage>
        <taxon>Eukaryota</taxon>
        <taxon>Viridiplantae</taxon>
        <taxon>Streptophyta</taxon>
        <taxon>Embryophyta</taxon>
        <taxon>Tracheophyta</taxon>
        <taxon>Spermatophyta</taxon>
        <taxon>Magnoliopsida</taxon>
        <taxon>eudicotyledons</taxon>
        <taxon>Gunneridae</taxon>
        <taxon>Pentapetalae</taxon>
        <taxon>rosids</taxon>
        <taxon>malvids</taxon>
        <taxon>Brassicales</taxon>
        <taxon>Brassicaceae</taxon>
        <taxon>Brassiceae</taxon>
        <taxon>Brassica</taxon>
    </lineage>
</organism>
<reference evidence="2 3" key="1">
    <citation type="submission" date="2021-05" db="EMBL/GenBank/DDBJ databases">
        <title>Genome Assembly of Synthetic Allotetraploid Brassica napus Reveals Homoeologous Exchanges between Subgenomes.</title>
        <authorList>
            <person name="Davis J.T."/>
        </authorList>
    </citation>
    <scope>NUCLEOTIDE SEQUENCE [LARGE SCALE GENOMIC DNA]</scope>
    <source>
        <strain evidence="3">cv. Da-Ae</strain>
        <tissue evidence="2">Seedling</tissue>
    </source>
</reference>
<evidence type="ECO:0000259" key="1">
    <source>
        <dbReference type="Pfam" id="PF13966"/>
    </source>
</evidence>
<feature type="domain" description="Reverse transcriptase zinc-binding" evidence="1">
    <location>
        <begin position="109"/>
        <end position="193"/>
    </location>
</feature>
<evidence type="ECO:0000313" key="3">
    <source>
        <dbReference type="Proteomes" id="UP000824890"/>
    </source>
</evidence>
<protein>
    <recommendedName>
        <fullName evidence="1">Reverse transcriptase zinc-binding domain-containing protein</fullName>
    </recommendedName>
</protein>
<gene>
    <name evidence="2" type="ORF">HID58_025228</name>
</gene>
<dbReference type="Proteomes" id="UP000824890">
    <property type="component" value="Unassembled WGS sequence"/>
</dbReference>
<keyword evidence="3" id="KW-1185">Reference proteome</keyword>
<proteinExistence type="predicted"/>
<dbReference type="InterPro" id="IPR026960">
    <property type="entry name" value="RVT-Znf"/>
</dbReference>
<dbReference type="EMBL" id="JAGKQM010000007">
    <property type="protein sequence ID" value="KAH0917568.1"/>
    <property type="molecule type" value="Genomic_DNA"/>
</dbReference>
<dbReference type="PANTHER" id="PTHR33116">
    <property type="entry name" value="REVERSE TRANSCRIPTASE ZINC-BINDING DOMAIN-CONTAINING PROTEIN-RELATED-RELATED"/>
    <property type="match status" value="1"/>
</dbReference>
<accession>A0ABQ8CKL6</accession>
<evidence type="ECO:0000313" key="2">
    <source>
        <dbReference type="EMBL" id="KAH0917568.1"/>
    </source>
</evidence>
<dbReference type="Pfam" id="PF13966">
    <property type="entry name" value="zf-RVT"/>
    <property type="match status" value="1"/>
</dbReference>